<keyword evidence="9" id="KW-0472">Membrane</keyword>
<evidence type="ECO:0000256" key="3">
    <source>
        <dbReference type="ARBA" id="ARBA00022448"/>
    </source>
</evidence>
<dbReference type="PANTHER" id="PTHR33446">
    <property type="entry name" value="PROTEIN TONB-RELATED"/>
    <property type="match status" value="1"/>
</dbReference>
<dbReference type="Gene3D" id="3.30.1150.10">
    <property type="match status" value="1"/>
</dbReference>
<feature type="compositionally biased region" description="Polar residues" evidence="10">
    <location>
        <begin position="183"/>
        <end position="193"/>
    </location>
</feature>
<dbReference type="GO" id="GO:0015031">
    <property type="term" value="P:protein transport"/>
    <property type="evidence" value="ECO:0007669"/>
    <property type="project" value="UniProtKB-KW"/>
</dbReference>
<evidence type="ECO:0000256" key="2">
    <source>
        <dbReference type="ARBA" id="ARBA00006555"/>
    </source>
</evidence>
<sequence length="346" mass="38130">MTSSPSGSRTSRQQEILQKELPSFESKEFSFKGVPAKMRSPHFKWKNKTDQMLPLDSVSPSTVNKQPTELLLPHSSKSISIFHVAPQTVTVNTINSVRPRTQARIAFKKEILPKSPINYIPPLPGRPTLAQFHGWEAPAGGRHAEAVQPTHTIAGIKPATKTGQRHFSHEKTTELLDEKSLPTLPTASWTGPETGSKKPLKEPVAEKSFGKAPPSQKMKDAINSENIESGHHPFASKGFTGSLHEEEDLETLKNGFILEIRNRIAKYKFYPRLAKRRGLEGQPVVHFKITRKGGIENLHVALSSGSGILDDAALESVKNGAPFPVIPKALNRDSMTIQLPIAFTLD</sequence>
<dbReference type="AlphaFoldDB" id="M1Z1B0"/>
<dbReference type="NCBIfam" id="TIGR01352">
    <property type="entry name" value="tonB_Cterm"/>
    <property type="match status" value="1"/>
</dbReference>
<evidence type="ECO:0000259" key="11">
    <source>
        <dbReference type="PROSITE" id="PS52015"/>
    </source>
</evidence>
<keyword evidence="4" id="KW-1003">Cell membrane</keyword>
<evidence type="ECO:0000256" key="4">
    <source>
        <dbReference type="ARBA" id="ARBA00022475"/>
    </source>
</evidence>
<evidence type="ECO:0000256" key="6">
    <source>
        <dbReference type="ARBA" id="ARBA00022692"/>
    </source>
</evidence>
<feature type="domain" description="TonB C-terminal" evidence="11">
    <location>
        <begin position="255"/>
        <end position="346"/>
    </location>
</feature>
<dbReference type="InterPro" id="IPR037682">
    <property type="entry name" value="TonB_C"/>
</dbReference>
<gene>
    <name evidence="12" type="ORF">NITGR_610047</name>
</gene>
<dbReference type="GO" id="GO:0055085">
    <property type="term" value="P:transmembrane transport"/>
    <property type="evidence" value="ECO:0007669"/>
    <property type="project" value="InterPro"/>
</dbReference>
<feature type="region of interest" description="Disordered" evidence="10">
    <location>
        <begin position="157"/>
        <end position="218"/>
    </location>
</feature>
<keyword evidence="8" id="KW-1133">Transmembrane helix</keyword>
<name>M1Z1B0_NITG3</name>
<evidence type="ECO:0000256" key="7">
    <source>
        <dbReference type="ARBA" id="ARBA00022927"/>
    </source>
</evidence>
<evidence type="ECO:0000256" key="5">
    <source>
        <dbReference type="ARBA" id="ARBA00022519"/>
    </source>
</evidence>
<dbReference type="Pfam" id="PF03544">
    <property type="entry name" value="TonB_C"/>
    <property type="match status" value="1"/>
</dbReference>
<keyword evidence="3" id="KW-0813">Transport</keyword>
<keyword evidence="6" id="KW-0812">Transmembrane</keyword>
<feature type="compositionally biased region" description="Basic and acidic residues" evidence="10">
    <location>
        <begin position="195"/>
        <end position="209"/>
    </location>
</feature>
<keyword evidence="13" id="KW-1185">Reference proteome</keyword>
<dbReference type="InterPro" id="IPR051045">
    <property type="entry name" value="TonB-dependent_transducer"/>
</dbReference>
<evidence type="ECO:0000313" key="12">
    <source>
        <dbReference type="EMBL" id="CCQ91289.1"/>
    </source>
</evidence>
<comment type="caution">
    <text evidence="12">The sequence shown here is derived from an EMBL/GenBank/DDBJ whole genome shotgun (WGS) entry which is preliminary data.</text>
</comment>
<dbReference type="GO" id="GO:0098797">
    <property type="term" value="C:plasma membrane protein complex"/>
    <property type="evidence" value="ECO:0007669"/>
    <property type="project" value="TreeGrafter"/>
</dbReference>
<dbReference type="HOGENOM" id="CLU_801281_0_0_0"/>
<dbReference type="GO" id="GO:0031992">
    <property type="term" value="F:energy transducer activity"/>
    <property type="evidence" value="ECO:0007669"/>
    <property type="project" value="TreeGrafter"/>
</dbReference>
<dbReference type="PROSITE" id="PS52015">
    <property type="entry name" value="TONB_CTD"/>
    <property type="match status" value="1"/>
</dbReference>
<proteinExistence type="inferred from homology"/>
<dbReference type="STRING" id="1266370.NITGR_610047"/>
<evidence type="ECO:0000256" key="8">
    <source>
        <dbReference type="ARBA" id="ARBA00022989"/>
    </source>
</evidence>
<evidence type="ECO:0000313" key="13">
    <source>
        <dbReference type="Proteomes" id="UP000011704"/>
    </source>
</evidence>
<dbReference type="InterPro" id="IPR006260">
    <property type="entry name" value="TonB/TolA_C"/>
</dbReference>
<dbReference type="SUPFAM" id="SSF74653">
    <property type="entry name" value="TolA/TonB C-terminal domain"/>
    <property type="match status" value="1"/>
</dbReference>
<reference evidence="12 13" key="1">
    <citation type="journal article" date="2013" name="Front. Microbiol.">
        <title>The genome of Nitrospina gracilis illuminates the metabolism and evolution of the major marine nitrite oxidizer.</title>
        <authorList>
            <person name="Luecker S."/>
            <person name="Nowka B."/>
            <person name="Rattei T."/>
            <person name="Spieck E."/>
            <person name="and Daims H."/>
        </authorList>
    </citation>
    <scope>NUCLEOTIDE SEQUENCE [LARGE SCALE GENOMIC DNA]</scope>
    <source>
        <strain evidence="12 13">3/211</strain>
    </source>
</reference>
<accession>M1Z1B0</accession>
<dbReference type="PANTHER" id="PTHR33446:SF2">
    <property type="entry name" value="PROTEIN TONB"/>
    <property type="match status" value="1"/>
</dbReference>
<keyword evidence="5" id="KW-0997">Cell inner membrane</keyword>
<evidence type="ECO:0000256" key="10">
    <source>
        <dbReference type="SAM" id="MobiDB-lite"/>
    </source>
</evidence>
<evidence type="ECO:0000256" key="1">
    <source>
        <dbReference type="ARBA" id="ARBA00004383"/>
    </source>
</evidence>
<comment type="subcellular location">
    <subcellularLocation>
        <location evidence="1">Cell inner membrane</location>
        <topology evidence="1">Single-pass membrane protein</topology>
        <orientation evidence="1">Periplasmic side</orientation>
    </subcellularLocation>
</comment>
<organism evidence="12 13">
    <name type="scientific">Nitrospina gracilis (strain 3/211)</name>
    <dbReference type="NCBI Taxonomy" id="1266370"/>
    <lineage>
        <taxon>Bacteria</taxon>
        <taxon>Pseudomonadati</taxon>
        <taxon>Nitrospinota/Tectimicrobiota group</taxon>
        <taxon>Nitrospinota</taxon>
        <taxon>Nitrospinia</taxon>
        <taxon>Nitrospinales</taxon>
        <taxon>Nitrospinaceae</taxon>
        <taxon>Nitrospina</taxon>
    </lineage>
</organism>
<dbReference type="InParanoid" id="M1Z1B0"/>
<dbReference type="Proteomes" id="UP000011704">
    <property type="component" value="Unassembled WGS sequence"/>
</dbReference>
<keyword evidence="7" id="KW-0653">Protein transport</keyword>
<comment type="similarity">
    <text evidence="2">Belongs to the TonB family.</text>
</comment>
<feature type="compositionally biased region" description="Basic and acidic residues" evidence="10">
    <location>
        <begin position="167"/>
        <end position="180"/>
    </location>
</feature>
<evidence type="ECO:0000256" key="9">
    <source>
        <dbReference type="ARBA" id="ARBA00023136"/>
    </source>
</evidence>
<dbReference type="EMBL" id="CAQJ01000068">
    <property type="protein sequence ID" value="CCQ91289.1"/>
    <property type="molecule type" value="Genomic_DNA"/>
</dbReference>
<protein>
    <recommendedName>
        <fullName evidence="11">TonB C-terminal domain-containing protein</fullName>
    </recommendedName>
</protein>